<gene>
    <name evidence="2" type="ORF">OP10G_3099</name>
</gene>
<dbReference type="EMBL" id="CP007139">
    <property type="protein sequence ID" value="AIE86467.1"/>
    <property type="molecule type" value="Genomic_DNA"/>
</dbReference>
<dbReference type="AlphaFoldDB" id="A0A068NSZ2"/>
<dbReference type="HOGENOM" id="CLU_2117405_0_0_0"/>
<dbReference type="STRING" id="661478.OP10G_3099"/>
<name>A0A068NSZ2_FIMGI</name>
<dbReference type="KEGG" id="fgi:OP10G_3099"/>
<evidence type="ECO:0000313" key="3">
    <source>
        <dbReference type="Proteomes" id="UP000027982"/>
    </source>
</evidence>
<keyword evidence="3" id="KW-1185">Reference proteome</keyword>
<protein>
    <submittedName>
        <fullName evidence="2">Uncharacterized protein</fullName>
    </submittedName>
</protein>
<evidence type="ECO:0000313" key="2">
    <source>
        <dbReference type="EMBL" id="AIE86467.1"/>
    </source>
</evidence>
<keyword evidence="1" id="KW-0472">Membrane</keyword>
<proteinExistence type="predicted"/>
<reference evidence="2 3" key="1">
    <citation type="journal article" date="2014" name="PLoS ONE">
        <title>The first complete genome sequence of the class fimbriimonadia in the phylum armatimonadetes.</title>
        <authorList>
            <person name="Hu Z.Y."/>
            <person name="Wang Y.Z."/>
            <person name="Im W.T."/>
            <person name="Wang S.Y."/>
            <person name="Zhao G.P."/>
            <person name="Zheng H.J."/>
            <person name="Quan Z.X."/>
        </authorList>
    </citation>
    <scope>NUCLEOTIDE SEQUENCE [LARGE SCALE GENOMIC DNA]</scope>
    <source>
        <strain evidence="2">Gsoil 348</strain>
    </source>
</reference>
<evidence type="ECO:0000256" key="1">
    <source>
        <dbReference type="SAM" id="Phobius"/>
    </source>
</evidence>
<dbReference type="RefSeq" id="WP_025229567.1">
    <property type="nucleotide sequence ID" value="NZ_CP007139.1"/>
</dbReference>
<keyword evidence="1" id="KW-0812">Transmembrane</keyword>
<organism evidence="2 3">
    <name type="scientific">Fimbriimonas ginsengisoli Gsoil 348</name>
    <dbReference type="NCBI Taxonomy" id="661478"/>
    <lineage>
        <taxon>Bacteria</taxon>
        <taxon>Bacillati</taxon>
        <taxon>Armatimonadota</taxon>
        <taxon>Fimbriimonadia</taxon>
        <taxon>Fimbriimonadales</taxon>
        <taxon>Fimbriimonadaceae</taxon>
        <taxon>Fimbriimonas</taxon>
    </lineage>
</organism>
<dbReference type="Proteomes" id="UP000027982">
    <property type="component" value="Chromosome"/>
</dbReference>
<keyword evidence="1" id="KW-1133">Transmembrane helix</keyword>
<feature type="transmembrane region" description="Helical" evidence="1">
    <location>
        <begin position="48"/>
        <end position="71"/>
    </location>
</feature>
<accession>A0A068NSZ2</accession>
<sequence>MTPDCIPYTIVLSSREALDALRQTSPEIFESEHYVTERRNLDGAVGDILVQGFVPAVGAVSSLFAIGSAIASIRLANRQLKAHALKVRNAEVKDLQGSDLRERLEILCRNDAEK</sequence>